<gene>
    <name evidence="2" type="ORF">J5V16_09415</name>
</gene>
<proteinExistence type="predicted"/>
<name>A0ABS3U2P3_9ACTN</name>
<evidence type="ECO:0000256" key="1">
    <source>
        <dbReference type="SAM" id="SignalP"/>
    </source>
</evidence>
<comment type="caution">
    <text evidence="2">The sequence shown here is derived from an EMBL/GenBank/DDBJ whole genome shotgun (WGS) entry which is preliminary data.</text>
</comment>
<sequence length="260" mass="27071">MRNRTRIAAAAGFIAAASVTGVIVAALAAPASDPTAQTGLEAQSDVLLGNGSDHLPSVTATDWVTYADHVLVVEAVSERALEPTAAEVERGEGVIGRVVSLTVEDVLWSREGAPQAAPSTWEYSGLGWYFADGDTSATVEMALHDFPRVEVGHQYVIAVRWEKAICDEDGEYTPAQWRGLGEGSEIPYDDGTLGNGESEGTVQDAAAFAAASDEDVVEQGIEELLVGEGADALVSALNSAVPDAAAQAEMTTMDAETSCV</sequence>
<feature type="chain" id="PRO_5045756791" evidence="1">
    <location>
        <begin position="29"/>
        <end position="260"/>
    </location>
</feature>
<reference evidence="2 3" key="1">
    <citation type="submission" date="2021-03" db="EMBL/GenBank/DDBJ databases">
        <title>Glycomyces sp. nov., a novel actinomycete isolated from soil.</title>
        <authorList>
            <person name="Yang X."/>
            <person name="Xu X."/>
        </authorList>
    </citation>
    <scope>NUCLEOTIDE SEQUENCE [LARGE SCALE GENOMIC DNA]</scope>
    <source>
        <strain evidence="2 3">NEAU-S30</strain>
    </source>
</reference>
<keyword evidence="1" id="KW-0732">Signal</keyword>
<feature type="signal peptide" evidence="1">
    <location>
        <begin position="1"/>
        <end position="28"/>
    </location>
</feature>
<organism evidence="2 3">
    <name type="scientific">Glycomyces niveus</name>
    <dbReference type="NCBI Taxonomy" id="2820287"/>
    <lineage>
        <taxon>Bacteria</taxon>
        <taxon>Bacillati</taxon>
        <taxon>Actinomycetota</taxon>
        <taxon>Actinomycetes</taxon>
        <taxon>Glycomycetales</taxon>
        <taxon>Glycomycetaceae</taxon>
        <taxon>Glycomyces</taxon>
    </lineage>
</organism>
<protein>
    <submittedName>
        <fullName evidence="2">Uncharacterized protein</fullName>
    </submittedName>
</protein>
<accession>A0ABS3U2P3</accession>
<keyword evidence="3" id="KW-1185">Reference proteome</keyword>
<evidence type="ECO:0000313" key="2">
    <source>
        <dbReference type="EMBL" id="MBO3733039.1"/>
    </source>
</evidence>
<dbReference type="RefSeq" id="WP_208495847.1">
    <property type="nucleotide sequence ID" value="NZ_JAGFNP010000004.1"/>
</dbReference>
<dbReference type="Proteomes" id="UP000681341">
    <property type="component" value="Unassembled WGS sequence"/>
</dbReference>
<evidence type="ECO:0000313" key="3">
    <source>
        <dbReference type="Proteomes" id="UP000681341"/>
    </source>
</evidence>
<dbReference type="EMBL" id="JAGFNP010000004">
    <property type="protein sequence ID" value="MBO3733039.1"/>
    <property type="molecule type" value="Genomic_DNA"/>
</dbReference>